<name>A0A8E5MJL4_USTVR</name>
<dbReference type="Pfam" id="PF05536">
    <property type="entry name" value="Neurochondrin"/>
    <property type="match status" value="1"/>
</dbReference>
<keyword evidence="3" id="KW-1185">Reference proteome</keyword>
<dbReference type="KEGG" id="uvi:66067204"/>
<dbReference type="OrthoDB" id="8962942at2759"/>
<reference evidence="2" key="1">
    <citation type="submission" date="2020-03" db="EMBL/GenBank/DDBJ databases">
        <title>A mixture of massive structural variations and highly conserved coding sequences in Ustilaginoidea virens genome.</title>
        <authorList>
            <person name="Zhang K."/>
            <person name="Zhao Z."/>
            <person name="Zhang Z."/>
            <person name="Li Y."/>
            <person name="Hsiang T."/>
            <person name="Sun W."/>
        </authorList>
    </citation>
    <scope>NUCLEOTIDE SEQUENCE</scope>
    <source>
        <strain evidence="2">UV-8b</strain>
    </source>
</reference>
<dbReference type="InterPro" id="IPR016024">
    <property type="entry name" value="ARM-type_fold"/>
</dbReference>
<evidence type="ECO:0000256" key="1">
    <source>
        <dbReference type="SAM" id="MobiDB-lite"/>
    </source>
</evidence>
<evidence type="ECO:0008006" key="4">
    <source>
        <dbReference type="Google" id="ProtNLM"/>
    </source>
</evidence>
<dbReference type="PANTHER" id="PTHR13109:SF7">
    <property type="entry name" value="NEUROCHONDRIN"/>
    <property type="match status" value="1"/>
</dbReference>
<evidence type="ECO:0000313" key="3">
    <source>
        <dbReference type="Proteomes" id="UP000027002"/>
    </source>
</evidence>
<dbReference type="SUPFAM" id="SSF48371">
    <property type="entry name" value="ARM repeat"/>
    <property type="match status" value="1"/>
</dbReference>
<dbReference type="AlphaFoldDB" id="A0A8E5MJL4"/>
<gene>
    <name evidence="2" type="ORF">UV8b_06427</name>
</gene>
<protein>
    <recommendedName>
        <fullName evidence="4">DUF1941 family protein</fullName>
    </recommendedName>
</protein>
<dbReference type="Proteomes" id="UP000027002">
    <property type="component" value="Chromosome 5"/>
</dbReference>
<dbReference type="EMBL" id="CP072757">
    <property type="protein sequence ID" value="QUC22186.1"/>
    <property type="molecule type" value="Genomic_DNA"/>
</dbReference>
<sequence length="655" mass="71953">MDQGAAQTNPSSPRQSPSQSQSIPDAATISRIQALLESKQDTQRFVALALLKSVLDNSPQLRQDASVIQRLWASTSPKFLERLVRTGSRSSGQNAKEMLDLAISVLHTFAALLPQSSIAEPKFTDRIPGLVNAVLYCSNDSTTSLLQLLHTLVSIPEGAKSFIHVEDPSPLAEIAPSHALVLDIFRFAWLNGMAAVVEKHLLVNQITDTMRFLVSSFMGTDGVTLLDFLGSFLRDAHPDILPYEPQWLETISGFIKNLAASRPNQLARSAYTSAAASMLQAYPSSAPRLLFADNKDDDKPFAYLLVDIILIDIRSSTPTLLEQLNQPGYTELSQRLASALDVIAIFIGYLVRCLEDDSIDTFTLSPQSLLKLRKSISETMSGIAEYLRDRWDATFAGAMGLHPDARVASTDTATGLYRSLTWDSMTTVADEDPLILSAIRSLSLWLREDENEMLQKEATGLMDVFMELYRRSSSERLDFRPAVLVALEALITIPRGRKLFLQHDGWGVLSQDLGQVFQKSLGGDGDADADADADASRGVEIVRVLLTVAEEEASDTPEEWMDSVTAMARWDTPALVSSAKFQELQIAFLQLCCALLHGATSGMRSRHRHSIRTIQDVANQMTENTCKKDKALADALDEVRVSLDRFCGEPTAGSG</sequence>
<dbReference type="GeneID" id="66067204"/>
<organism evidence="2 3">
    <name type="scientific">Ustilaginoidea virens</name>
    <name type="common">Rice false smut fungus</name>
    <name type="synonym">Villosiclava virens</name>
    <dbReference type="NCBI Taxonomy" id="1159556"/>
    <lineage>
        <taxon>Eukaryota</taxon>
        <taxon>Fungi</taxon>
        <taxon>Dikarya</taxon>
        <taxon>Ascomycota</taxon>
        <taxon>Pezizomycotina</taxon>
        <taxon>Sordariomycetes</taxon>
        <taxon>Hypocreomycetidae</taxon>
        <taxon>Hypocreales</taxon>
        <taxon>Clavicipitaceae</taxon>
        <taxon>Ustilaginoidea</taxon>
    </lineage>
</organism>
<proteinExistence type="predicted"/>
<feature type="region of interest" description="Disordered" evidence="1">
    <location>
        <begin position="1"/>
        <end position="24"/>
    </location>
</feature>
<dbReference type="InterPro" id="IPR008709">
    <property type="entry name" value="Neurochondrin"/>
</dbReference>
<dbReference type="PANTHER" id="PTHR13109">
    <property type="entry name" value="NEUROCHONDRIN"/>
    <property type="match status" value="1"/>
</dbReference>
<dbReference type="RefSeq" id="XP_042999859.1">
    <property type="nucleotide sequence ID" value="XM_043143924.1"/>
</dbReference>
<feature type="compositionally biased region" description="Low complexity" evidence="1">
    <location>
        <begin position="10"/>
        <end position="22"/>
    </location>
</feature>
<evidence type="ECO:0000313" key="2">
    <source>
        <dbReference type="EMBL" id="QUC22186.1"/>
    </source>
</evidence>
<accession>A0A8E5MJL4</accession>